<proteinExistence type="predicted"/>
<comment type="caution">
    <text evidence="2">The sequence shown here is derived from an EMBL/GenBank/DDBJ whole genome shotgun (WGS) entry which is preliminary data.</text>
</comment>
<dbReference type="AlphaFoldDB" id="A0A5J4QII6"/>
<evidence type="ECO:0000259" key="1">
    <source>
        <dbReference type="Pfam" id="PF22721"/>
    </source>
</evidence>
<gene>
    <name evidence="2" type="ORF">EZS27_029584</name>
</gene>
<evidence type="ECO:0000313" key="2">
    <source>
        <dbReference type="EMBL" id="KAA6320674.1"/>
    </source>
</evidence>
<accession>A0A5J4QII6</accession>
<dbReference type="InterPro" id="IPR027417">
    <property type="entry name" value="P-loop_NTPase"/>
</dbReference>
<organism evidence="2">
    <name type="scientific">termite gut metagenome</name>
    <dbReference type="NCBI Taxonomy" id="433724"/>
    <lineage>
        <taxon>unclassified sequences</taxon>
        <taxon>metagenomes</taxon>
        <taxon>organismal metagenomes</taxon>
    </lineage>
</organism>
<feature type="domain" description="TATA-binding-like protein" evidence="1">
    <location>
        <begin position="333"/>
        <end position="407"/>
    </location>
</feature>
<feature type="domain" description="TATA-binding-like protein" evidence="1">
    <location>
        <begin position="422"/>
        <end position="496"/>
    </location>
</feature>
<sequence>MFNFSDTLNYLSKEDLKLEIEKSLKSNLSSHILCYSNPDAQKVNFWIKNSILKNGNDFTNGDLVVFGNNIRVEDENDPFAEPKKIYNGQFGTVIEVSEPITIRDKLLVPLTFRKTTIQLQESNHILTFLSLENFTLSDRGELSKDEIISFKILLYQLAEQELENFNSGKFHTDEELKGLLDKYNKKKDSDSKRKGITKIIKTIQRHLGNAPSTDYYKFKNAAQLRFGWALTVQKAMSYKWNKVFFNVETGGGKTNETYFKWIYTGIIRATQKVNLINYEPISPFCKIEVKPALPIQSNEKDFFYIADTTDDFSNQNREISERFKFPDSEIKSSLLQLFQVIESKISKQKLNINSINHPNYQEIYEIKGNNGELATASIYYNKKGQFNMPSLMKSQPREFGDELLNLLKSESKVVDFSFIKDNWRMLAYQELNNKLNSINFSIGYIIQALYKDTIQLNKFGNTLIVDMYYDGDGFFSTISVSSCIELKLWTEFQEIINELKEN</sequence>
<dbReference type="EMBL" id="SNRY01003519">
    <property type="protein sequence ID" value="KAA6320674.1"/>
    <property type="molecule type" value="Genomic_DNA"/>
</dbReference>
<protein>
    <recommendedName>
        <fullName evidence="1">TATA-binding-like protein domain-containing protein</fullName>
    </recommendedName>
</protein>
<dbReference type="SUPFAM" id="SSF52540">
    <property type="entry name" value="P-loop containing nucleoside triphosphate hydrolases"/>
    <property type="match status" value="1"/>
</dbReference>
<name>A0A5J4QII6_9ZZZZ</name>
<dbReference type="Pfam" id="PF22721">
    <property type="entry name" value="TBP-TOTE"/>
    <property type="match status" value="2"/>
</dbReference>
<reference evidence="2" key="1">
    <citation type="submission" date="2019-03" db="EMBL/GenBank/DDBJ databases">
        <title>Single cell metagenomics reveals metabolic interactions within the superorganism composed of flagellate Streblomastix strix and complex community of Bacteroidetes bacteria on its surface.</title>
        <authorList>
            <person name="Treitli S.C."/>
            <person name="Kolisko M."/>
            <person name="Husnik F."/>
            <person name="Keeling P."/>
            <person name="Hampl V."/>
        </authorList>
    </citation>
    <scope>NUCLEOTIDE SEQUENCE</scope>
    <source>
        <strain evidence="2">STM</strain>
    </source>
</reference>
<dbReference type="InterPro" id="IPR054572">
    <property type="entry name" value="TBP-TOTE"/>
</dbReference>